<accession>A0A1V1P4A4</accession>
<protein>
    <submittedName>
        <fullName evidence="1">Uncharacterized protein</fullName>
    </submittedName>
</protein>
<name>A0A1V1P4A4_9BACT</name>
<organism evidence="1 2">
    <name type="scientific">Candidatus Magnetoglobus multicellularis str. Araruama</name>
    <dbReference type="NCBI Taxonomy" id="890399"/>
    <lineage>
        <taxon>Bacteria</taxon>
        <taxon>Pseudomonadati</taxon>
        <taxon>Thermodesulfobacteriota</taxon>
        <taxon>Desulfobacteria</taxon>
        <taxon>Desulfobacterales</taxon>
        <taxon>Desulfobacteraceae</taxon>
        <taxon>Candidatus Magnetoglobus</taxon>
    </lineage>
</organism>
<dbReference type="NCBIfam" id="NF041763">
    <property type="entry name" value="sort_motif_CFI"/>
    <property type="match status" value="1"/>
</dbReference>
<sequence>MEVNLEPAAGFDPFKASVDVSHKNHATGFDLQVIQTNTKSFVMTVNGQPLAISEYTGNGTTEKPFVYAWQTQMATDWQDDSPRVGDKTTELKFNFYDGMTLIDEYTVTYIDYGSEESKEQDKPVTQKAFEGGLYNSKAASITRGKTTFYPLKGTSLNMRITAPDQSEKDITIEIPPIPLEYLSSDQRIRSTDALRIETSYYTFGSDAIATGVQLKLFLMNGESVLFNSSSSRKTNAPVIGLPILVNTKAYQSGTFKAMVCENEASEFEETNLPVIDHGDGYLEIQTHHLSGFGVEVVPESAGSGDDDGNCFIGVLLGM</sequence>
<proteinExistence type="predicted"/>
<dbReference type="AlphaFoldDB" id="A0A1V1P4A4"/>
<dbReference type="EMBL" id="ATBP01000573">
    <property type="protein sequence ID" value="ETR69732.1"/>
    <property type="molecule type" value="Genomic_DNA"/>
</dbReference>
<dbReference type="Proteomes" id="UP000189670">
    <property type="component" value="Unassembled WGS sequence"/>
</dbReference>
<reference evidence="2" key="1">
    <citation type="submission" date="2012-11" db="EMBL/GenBank/DDBJ databases">
        <authorList>
            <person name="Lucero-Rivera Y.E."/>
            <person name="Tovar-Ramirez D."/>
        </authorList>
    </citation>
    <scope>NUCLEOTIDE SEQUENCE [LARGE SCALE GENOMIC DNA]</scope>
    <source>
        <strain evidence="2">Araruama</strain>
    </source>
</reference>
<comment type="caution">
    <text evidence="1">The sequence shown here is derived from an EMBL/GenBank/DDBJ whole genome shotgun (WGS) entry which is preliminary data.</text>
</comment>
<evidence type="ECO:0000313" key="2">
    <source>
        <dbReference type="Proteomes" id="UP000189670"/>
    </source>
</evidence>
<evidence type="ECO:0000313" key="1">
    <source>
        <dbReference type="EMBL" id="ETR69732.1"/>
    </source>
</evidence>
<gene>
    <name evidence="1" type="ORF">OMM_03734</name>
</gene>